<dbReference type="PANTHER" id="PTHR22916:SF3">
    <property type="entry name" value="UDP-GLCNAC:BETAGAL BETA-1,3-N-ACETYLGLUCOSAMINYLTRANSFERASE-LIKE PROTEIN 1"/>
    <property type="match status" value="1"/>
</dbReference>
<evidence type="ECO:0000313" key="3">
    <source>
        <dbReference type="Proteomes" id="UP000548425"/>
    </source>
</evidence>
<dbReference type="Proteomes" id="UP000548425">
    <property type="component" value="Unassembled WGS sequence"/>
</dbReference>
<feature type="domain" description="Glycosyltransferase 2-like" evidence="1">
    <location>
        <begin position="12"/>
        <end position="145"/>
    </location>
</feature>
<dbReference type="InterPro" id="IPR029044">
    <property type="entry name" value="Nucleotide-diphossugar_trans"/>
</dbReference>
<dbReference type="EMBL" id="JACHLA010000013">
    <property type="protein sequence ID" value="MBB6364083.1"/>
    <property type="molecule type" value="Genomic_DNA"/>
</dbReference>
<sequence>MLNEVNRSPVISIGIPFYNAEKYLKFAIQSVMNQSYKNWELILVDDGSSDNSLKIAQDFSLKDARIRVIYDGANRKLPYRLNQLIKESDGSFIVRMDADDVMHPERLKRQFDFLKNNTHFDLVSTGLISINNNNQVKGFRNVNKLYSDFGIPKLNYPIVHPSVMARKSWYERNYYSEKFPRAEDFELWTRSIVNNDFKMAVMPDLLLYYREEGNLSLDKLINSYKDTLKIYSQYHSKNNLDTEILKLNFKILVSKIFYHTGNLQKLARRRNEKFNHIDLDHYQQILTQVIT</sequence>
<organism evidence="2 3">
    <name type="scientific">Acinetobacter lwoffii</name>
    <dbReference type="NCBI Taxonomy" id="28090"/>
    <lineage>
        <taxon>Bacteria</taxon>
        <taxon>Pseudomonadati</taxon>
        <taxon>Pseudomonadota</taxon>
        <taxon>Gammaproteobacteria</taxon>
        <taxon>Moraxellales</taxon>
        <taxon>Moraxellaceae</taxon>
        <taxon>Acinetobacter</taxon>
    </lineage>
</organism>
<dbReference type="RefSeq" id="WP_184413350.1">
    <property type="nucleotide sequence ID" value="NZ_JACHLA010000013.1"/>
</dbReference>
<proteinExistence type="predicted"/>
<evidence type="ECO:0000313" key="2">
    <source>
        <dbReference type="EMBL" id="MBB6364083.1"/>
    </source>
</evidence>
<dbReference type="PANTHER" id="PTHR22916">
    <property type="entry name" value="GLYCOSYLTRANSFERASE"/>
    <property type="match status" value="1"/>
</dbReference>
<gene>
    <name evidence="2" type="ORF">HNP34_002226</name>
</gene>
<accession>A0AAW3VH25</accession>
<comment type="caution">
    <text evidence="2">The sequence shown here is derived from an EMBL/GenBank/DDBJ whole genome shotgun (WGS) entry which is preliminary data.</text>
</comment>
<dbReference type="Pfam" id="PF00535">
    <property type="entry name" value="Glycos_transf_2"/>
    <property type="match status" value="1"/>
</dbReference>
<reference evidence="2 3" key="1">
    <citation type="submission" date="2020-08" db="EMBL/GenBank/DDBJ databases">
        <title>Functional genomics of gut bacteria from endangered species of beetles.</title>
        <authorList>
            <person name="Carlos-Shanley C."/>
        </authorList>
    </citation>
    <scope>NUCLEOTIDE SEQUENCE [LARGE SCALE GENOMIC DNA]</scope>
    <source>
        <strain evidence="2 3">S00127</strain>
    </source>
</reference>
<dbReference type="SUPFAM" id="SSF53448">
    <property type="entry name" value="Nucleotide-diphospho-sugar transferases"/>
    <property type="match status" value="1"/>
</dbReference>
<dbReference type="GO" id="GO:0016758">
    <property type="term" value="F:hexosyltransferase activity"/>
    <property type="evidence" value="ECO:0007669"/>
    <property type="project" value="UniProtKB-ARBA"/>
</dbReference>
<dbReference type="CDD" id="cd00761">
    <property type="entry name" value="Glyco_tranf_GTA_type"/>
    <property type="match status" value="1"/>
</dbReference>
<evidence type="ECO:0000259" key="1">
    <source>
        <dbReference type="Pfam" id="PF00535"/>
    </source>
</evidence>
<name>A0AAW3VH25_ACILW</name>
<dbReference type="InterPro" id="IPR001173">
    <property type="entry name" value="Glyco_trans_2-like"/>
</dbReference>
<protein>
    <submittedName>
        <fullName evidence="2">Glycosyltransferase involved in cell wall biosynthesis</fullName>
    </submittedName>
</protein>
<dbReference type="AlphaFoldDB" id="A0AAW3VH25"/>
<dbReference type="Gene3D" id="3.90.550.10">
    <property type="entry name" value="Spore Coat Polysaccharide Biosynthesis Protein SpsA, Chain A"/>
    <property type="match status" value="1"/>
</dbReference>